<dbReference type="Proteomes" id="UP000053144">
    <property type="component" value="Unassembled WGS sequence"/>
</dbReference>
<organism evidence="1 2">
    <name type="scientific">Phaseolus angularis</name>
    <name type="common">Azuki bean</name>
    <name type="synonym">Vigna angularis</name>
    <dbReference type="NCBI Taxonomy" id="3914"/>
    <lineage>
        <taxon>Eukaryota</taxon>
        <taxon>Viridiplantae</taxon>
        <taxon>Streptophyta</taxon>
        <taxon>Embryophyta</taxon>
        <taxon>Tracheophyta</taxon>
        <taxon>Spermatophyta</taxon>
        <taxon>Magnoliopsida</taxon>
        <taxon>eudicotyledons</taxon>
        <taxon>Gunneridae</taxon>
        <taxon>Pentapetalae</taxon>
        <taxon>rosids</taxon>
        <taxon>fabids</taxon>
        <taxon>Fabales</taxon>
        <taxon>Fabaceae</taxon>
        <taxon>Papilionoideae</taxon>
        <taxon>50 kb inversion clade</taxon>
        <taxon>NPAAA clade</taxon>
        <taxon>indigoferoid/millettioid clade</taxon>
        <taxon>Phaseoleae</taxon>
        <taxon>Vigna</taxon>
    </lineage>
</organism>
<gene>
    <name evidence="1" type="ORF">LR48_Vigan303s001300</name>
</gene>
<dbReference type="Gene3D" id="2.60.40.1820">
    <property type="match status" value="1"/>
</dbReference>
<sequence>MVVLFFTVFKPKDPDITLQSVKLERFKLEFPTLGLNISLGVVVTVENRNHGSFTYQNSTAHVYHRGTLVAEAPLHEDTIPSRHDHNITTSLTIFADFNKLTDLFTDYSTGVINFTSAISLFGKVDVFNLFKMKASSYSTCSFSLFVTHRTIDSYCNSQFKL</sequence>
<reference evidence="2" key="1">
    <citation type="journal article" date="2015" name="Proc. Natl. Acad. Sci. U.S.A.">
        <title>Genome sequencing of adzuki bean (Vigna angularis) provides insight into high starch and low fat accumulation and domestication.</title>
        <authorList>
            <person name="Yang K."/>
            <person name="Tian Z."/>
            <person name="Chen C."/>
            <person name="Luo L."/>
            <person name="Zhao B."/>
            <person name="Wang Z."/>
            <person name="Yu L."/>
            <person name="Li Y."/>
            <person name="Sun Y."/>
            <person name="Li W."/>
            <person name="Chen Y."/>
            <person name="Li Y."/>
            <person name="Zhang Y."/>
            <person name="Ai D."/>
            <person name="Zhao J."/>
            <person name="Shang C."/>
            <person name="Ma Y."/>
            <person name="Wu B."/>
            <person name="Wang M."/>
            <person name="Gao L."/>
            <person name="Sun D."/>
            <person name="Zhang P."/>
            <person name="Guo F."/>
            <person name="Wang W."/>
            <person name="Li Y."/>
            <person name="Wang J."/>
            <person name="Varshney R.K."/>
            <person name="Wang J."/>
            <person name="Ling H.Q."/>
            <person name="Wan P."/>
        </authorList>
    </citation>
    <scope>NUCLEOTIDE SEQUENCE</scope>
    <source>
        <strain evidence="2">cv. Jingnong 6</strain>
    </source>
</reference>
<dbReference type="SUPFAM" id="SSF117070">
    <property type="entry name" value="LEA14-like"/>
    <property type="match status" value="1"/>
</dbReference>
<proteinExistence type="predicted"/>
<dbReference type="PANTHER" id="PTHR31852">
    <property type="entry name" value="LATE EMBRYOGENESIS ABUNDANT (LEA) HYDROXYPROLINE-RICH GLYCOPROTEIN FAMILY"/>
    <property type="match status" value="1"/>
</dbReference>
<dbReference type="STRING" id="3914.A0A0L9T8B7"/>
<name>A0A0L9T8B7_PHAAN</name>
<dbReference type="EMBL" id="KQ258333">
    <property type="protein sequence ID" value="KOM26591.1"/>
    <property type="molecule type" value="Genomic_DNA"/>
</dbReference>
<protein>
    <submittedName>
        <fullName evidence="1">Uncharacterized protein</fullName>
    </submittedName>
</protein>
<dbReference type="InterPro" id="IPR055301">
    <property type="entry name" value="Lea14-like_2"/>
</dbReference>
<dbReference type="AlphaFoldDB" id="A0A0L9T8B7"/>
<dbReference type="OMA" id="KFCCAVT"/>
<evidence type="ECO:0000313" key="1">
    <source>
        <dbReference type="EMBL" id="KOM26591.1"/>
    </source>
</evidence>
<dbReference type="Gramene" id="KOM26591">
    <property type="protein sequence ID" value="KOM26591"/>
    <property type="gene ID" value="LR48_Vigan303s001300"/>
</dbReference>
<evidence type="ECO:0000313" key="2">
    <source>
        <dbReference type="Proteomes" id="UP000053144"/>
    </source>
</evidence>
<accession>A0A0L9T8B7</accession>